<feature type="domain" description="AB hydrolase-1" evidence="1">
    <location>
        <begin position="9"/>
        <end position="225"/>
    </location>
</feature>
<dbReference type="Gene3D" id="3.40.50.1820">
    <property type="entry name" value="alpha/beta hydrolase"/>
    <property type="match status" value="1"/>
</dbReference>
<dbReference type="SUPFAM" id="SSF53474">
    <property type="entry name" value="alpha/beta-Hydrolases"/>
    <property type="match status" value="1"/>
</dbReference>
<accession>A0A1I3UQL5</accession>
<name>A0A1I3UQL5_9BACL</name>
<dbReference type="RefSeq" id="WP_092268277.1">
    <property type="nucleotide sequence ID" value="NZ_FORT01000006.1"/>
</dbReference>
<dbReference type="InterPro" id="IPR000073">
    <property type="entry name" value="AB_hydrolase_1"/>
</dbReference>
<dbReference type="InterPro" id="IPR050266">
    <property type="entry name" value="AB_hydrolase_sf"/>
</dbReference>
<sequence length="244" mass="27459">MAIQTVLLWLTGWGMSNDLWHPIQARFPTCHHVTPDFTRATYPKDFMAVIEKEVRAIGSGRLFVIGWSMGGMLAQRLAANAPLHGMVLISTGSRFVRPKEERSKGWPVASLLRMERELIENRERVWGDFFESIATEKERREKKDTFLESRVNQWSTEALLAGLAYLREEDCGQLCRSLDVPVTIIHGKNDAIWPFAAGAELVESLPQAELVPIEDSGHAPPIFYPEIVTLAVQRMVESDGEGKA</sequence>
<dbReference type="STRING" id="1884381.SAMN05518846_10663"/>
<organism evidence="2 3">
    <name type="scientific">Brevibacillus centrosporus</name>
    <dbReference type="NCBI Taxonomy" id="54910"/>
    <lineage>
        <taxon>Bacteria</taxon>
        <taxon>Bacillati</taxon>
        <taxon>Bacillota</taxon>
        <taxon>Bacilli</taxon>
        <taxon>Bacillales</taxon>
        <taxon>Paenibacillaceae</taxon>
        <taxon>Brevibacillus</taxon>
    </lineage>
</organism>
<reference evidence="3" key="1">
    <citation type="submission" date="2016-10" db="EMBL/GenBank/DDBJ databases">
        <authorList>
            <person name="Varghese N."/>
            <person name="Submissions S."/>
        </authorList>
    </citation>
    <scope>NUCLEOTIDE SEQUENCE [LARGE SCALE GENOMIC DNA]</scope>
    <source>
        <strain evidence="3">OK042</strain>
    </source>
</reference>
<dbReference type="AlphaFoldDB" id="A0A1I3UQL5"/>
<dbReference type="Pfam" id="PF12697">
    <property type="entry name" value="Abhydrolase_6"/>
    <property type="match status" value="1"/>
</dbReference>
<evidence type="ECO:0000259" key="1">
    <source>
        <dbReference type="Pfam" id="PF12697"/>
    </source>
</evidence>
<protein>
    <submittedName>
        <fullName evidence="2">Pimeloyl-[acyl-carrier protein] methyl ester esterase</fullName>
    </submittedName>
</protein>
<dbReference type="InterPro" id="IPR029058">
    <property type="entry name" value="AB_hydrolase_fold"/>
</dbReference>
<proteinExistence type="predicted"/>
<dbReference type="Proteomes" id="UP000198915">
    <property type="component" value="Unassembled WGS sequence"/>
</dbReference>
<evidence type="ECO:0000313" key="2">
    <source>
        <dbReference type="EMBL" id="SFJ85023.1"/>
    </source>
</evidence>
<dbReference type="PANTHER" id="PTHR43798">
    <property type="entry name" value="MONOACYLGLYCEROL LIPASE"/>
    <property type="match status" value="1"/>
</dbReference>
<gene>
    <name evidence="2" type="ORF">SAMN05518846_10663</name>
</gene>
<evidence type="ECO:0000313" key="3">
    <source>
        <dbReference type="Proteomes" id="UP000198915"/>
    </source>
</evidence>
<dbReference type="EMBL" id="FORT01000006">
    <property type="protein sequence ID" value="SFJ85023.1"/>
    <property type="molecule type" value="Genomic_DNA"/>
</dbReference>
<keyword evidence="3" id="KW-1185">Reference proteome</keyword>